<evidence type="ECO:0000313" key="2">
    <source>
        <dbReference type="Proteomes" id="UP001057998"/>
    </source>
</evidence>
<protein>
    <recommendedName>
        <fullName evidence="3">Secreted protein</fullName>
    </recommendedName>
</protein>
<gene>
    <name evidence="1" type="ORF">NNL38_22240</name>
</gene>
<sequence>MLRKFLSMVLLVLWIGLGAIVPASAHLPTPVQPELSSATQAHARLAVADHSPFEQSASQDFCHTLADVFMWHAPCAKTTASQDSDNHQHAPAERQLDPALIGPSRIGIGSRDDADDTEPLYLLAIELPIEPVPSFVVGYRIDFHATRDWTRRVRPSAGRIGGWKDSNRLYQPYQHRFSLLD</sequence>
<reference evidence="1" key="1">
    <citation type="submission" date="2022-07" db="EMBL/GenBank/DDBJ databases">
        <title>Genome sequencing of Photobacterium atrarenae GJH2-4.</title>
        <authorList>
            <person name="Park S.-J."/>
        </authorList>
    </citation>
    <scope>NUCLEOTIDE SEQUENCE</scope>
    <source>
        <strain evidence="1">GJH2-4</strain>
    </source>
</reference>
<accession>A0ABY5GKG6</accession>
<proteinExistence type="predicted"/>
<evidence type="ECO:0000313" key="1">
    <source>
        <dbReference type="EMBL" id="UTV29732.1"/>
    </source>
</evidence>
<dbReference type="RefSeq" id="WP_255391051.1">
    <property type="nucleotide sequence ID" value="NZ_CP101509.1"/>
</dbReference>
<organism evidence="1 2">
    <name type="scientific">Photobacterium atrarenae</name>
    <dbReference type="NCBI Taxonomy" id="865757"/>
    <lineage>
        <taxon>Bacteria</taxon>
        <taxon>Pseudomonadati</taxon>
        <taxon>Pseudomonadota</taxon>
        <taxon>Gammaproteobacteria</taxon>
        <taxon>Vibrionales</taxon>
        <taxon>Vibrionaceae</taxon>
        <taxon>Photobacterium</taxon>
    </lineage>
</organism>
<keyword evidence="2" id="KW-1185">Reference proteome</keyword>
<dbReference type="EMBL" id="CP101509">
    <property type="protein sequence ID" value="UTV29732.1"/>
    <property type="molecule type" value="Genomic_DNA"/>
</dbReference>
<dbReference type="Proteomes" id="UP001057998">
    <property type="component" value="Chromosome 2"/>
</dbReference>
<name>A0ABY5GKG6_9GAMM</name>
<evidence type="ECO:0008006" key="3">
    <source>
        <dbReference type="Google" id="ProtNLM"/>
    </source>
</evidence>